<comment type="caution">
    <text evidence="6">The sequence shown here is derived from an EMBL/GenBank/DDBJ whole genome shotgun (WGS) entry which is preliminary data.</text>
</comment>
<keyword evidence="7" id="KW-1185">Reference proteome</keyword>
<protein>
    <submittedName>
        <fullName evidence="6">Mono/diheme cytochrome c family protein</fullName>
    </submittedName>
</protein>
<dbReference type="PANTHER" id="PTHR35008">
    <property type="entry name" value="BLL4482 PROTEIN-RELATED"/>
    <property type="match status" value="1"/>
</dbReference>
<dbReference type="PANTHER" id="PTHR35008:SF8">
    <property type="entry name" value="ALCOHOL DEHYDROGENASE CYTOCHROME C SUBUNIT"/>
    <property type="match status" value="1"/>
</dbReference>
<dbReference type="Pfam" id="PF00034">
    <property type="entry name" value="Cytochrom_C"/>
    <property type="match status" value="2"/>
</dbReference>
<evidence type="ECO:0000259" key="5">
    <source>
        <dbReference type="PROSITE" id="PS51007"/>
    </source>
</evidence>
<dbReference type="GO" id="GO:0009055">
    <property type="term" value="F:electron transfer activity"/>
    <property type="evidence" value="ECO:0007669"/>
    <property type="project" value="InterPro"/>
</dbReference>
<dbReference type="RefSeq" id="WP_111535587.1">
    <property type="nucleotide sequence ID" value="NZ_QKZL01000001.1"/>
</dbReference>
<dbReference type="PROSITE" id="PS51007">
    <property type="entry name" value="CYTC"/>
    <property type="match status" value="2"/>
</dbReference>
<reference evidence="6 7" key="1">
    <citation type="submission" date="2018-06" db="EMBL/GenBank/DDBJ databases">
        <title>Genomic Encyclopedia of Archaeal and Bacterial Type Strains, Phase II (KMG-II): from individual species to whole genera.</title>
        <authorList>
            <person name="Goeker M."/>
        </authorList>
    </citation>
    <scope>NUCLEOTIDE SEQUENCE [LARGE SCALE GENOMIC DNA]</scope>
    <source>
        <strain evidence="6 7">DSM 22009</strain>
    </source>
</reference>
<dbReference type="InterPro" id="IPR036909">
    <property type="entry name" value="Cyt_c-like_dom_sf"/>
</dbReference>
<dbReference type="InterPro" id="IPR009056">
    <property type="entry name" value="Cyt_c-like_dom"/>
</dbReference>
<keyword evidence="3 4" id="KW-0408">Iron</keyword>
<sequence>MRRALIVLAALIAVGSAAYWWLTRPDPLPADALAGLSGDAGRGERVFLAAGCASCHVGPETEVEGDGPPLLAGGQRFTTGFGTFLAPNISPGPEGVGDWSDAEIVDAMMRGVSPDGAHYYPALPYAAYIHADPADMLDLVAYLRTLPVADTPSQPHEVAFPFNIRRNVGLWKRLYLTPDWVMEEPGTAEIERGRMLVEGLAHCGECHTPRDALGGLERDAWLHGAANPSGDGRIPGIDPTHLDWSRSDIAAYLTTGLTPDYDSAGGEMVAVIDKLGQLPDEDIDAITAYLKALPGGASGE</sequence>
<dbReference type="GO" id="GO:0046872">
    <property type="term" value="F:metal ion binding"/>
    <property type="evidence" value="ECO:0007669"/>
    <property type="project" value="UniProtKB-KW"/>
</dbReference>
<dbReference type="OrthoDB" id="9811281at2"/>
<dbReference type="GO" id="GO:0020037">
    <property type="term" value="F:heme binding"/>
    <property type="evidence" value="ECO:0007669"/>
    <property type="project" value="InterPro"/>
</dbReference>
<evidence type="ECO:0000256" key="2">
    <source>
        <dbReference type="ARBA" id="ARBA00022723"/>
    </source>
</evidence>
<dbReference type="InterPro" id="IPR051459">
    <property type="entry name" value="Cytochrome_c-type_DH"/>
</dbReference>
<gene>
    <name evidence="6" type="ORF">LX81_00403</name>
</gene>
<organism evidence="6 7">
    <name type="scientific">Palleronia aestuarii</name>
    <dbReference type="NCBI Taxonomy" id="568105"/>
    <lineage>
        <taxon>Bacteria</taxon>
        <taxon>Pseudomonadati</taxon>
        <taxon>Pseudomonadota</taxon>
        <taxon>Alphaproteobacteria</taxon>
        <taxon>Rhodobacterales</taxon>
        <taxon>Roseobacteraceae</taxon>
        <taxon>Palleronia</taxon>
    </lineage>
</organism>
<evidence type="ECO:0000256" key="1">
    <source>
        <dbReference type="ARBA" id="ARBA00022617"/>
    </source>
</evidence>
<feature type="domain" description="Cytochrome c" evidence="5">
    <location>
        <begin position="188"/>
        <end position="294"/>
    </location>
</feature>
<keyword evidence="2 4" id="KW-0479">Metal-binding</keyword>
<accession>A0A2W7QDJ8</accession>
<name>A0A2W7QDJ8_9RHOB</name>
<feature type="domain" description="Cytochrome c" evidence="5">
    <location>
        <begin position="38"/>
        <end position="147"/>
    </location>
</feature>
<dbReference type="SUPFAM" id="SSF46626">
    <property type="entry name" value="Cytochrome c"/>
    <property type="match status" value="2"/>
</dbReference>
<evidence type="ECO:0000313" key="7">
    <source>
        <dbReference type="Proteomes" id="UP000248916"/>
    </source>
</evidence>
<keyword evidence="1 4" id="KW-0349">Heme</keyword>
<dbReference type="AlphaFoldDB" id="A0A2W7QDJ8"/>
<evidence type="ECO:0000256" key="4">
    <source>
        <dbReference type="PROSITE-ProRule" id="PRU00433"/>
    </source>
</evidence>
<proteinExistence type="predicted"/>
<dbReference type="EMBL" id="QKZL01000001">
    <property type="protein sequence ID" value="PZX19939.1"/>
    <property type="molecule type" value="Genomic_DNA"/>
</dbReference>
<evidence type="ECO:0000313" key="6">
    <source>
        <dbReference type="EMBL" id="PZX19939.1"/>
    </source>
</evidence>
<dbReference type="Proteomes" id="UP000248916">
    <property type="component" value="Unassembled WGS sequence"/>
</dbReference>
<dbReference type="Gene3D" id="1.10.760.10">
    <property type="entry name" value="Cytochrome c-like domain"/>
    <property type="match status" value="2"/>
</dbReference>
<evidence type="ECO:0000256" key="3">
    <source>
        <dbReference type="ARBA" id="ARBA00023004"/>
    </source>
</evidence>